<organism evidence="2 3">
    <name type="scientific">Bradyrhizobium japonicum</name>
    <dbReference type="NCBI Taxonomy" id="375"/>
    <lineage>
        <taxon>Bacteria</taxon>
        <taxon>Pseudomonadati</taxon>
        <taxon>Pseudomonadota</taxon>
        <taxon>Alphaproteobacteria</taxon>
        <taxon>Hyphomicrobiales</taxon>
        <taxon>Nitrobacteraceae</taxon>
        <taxon>Bradyrhizobium</taxon>
    </lineage>
</organism>
<evidence type="ECO:0000313" key="2">
    <source>
        <dbReference type="EMBL" id="OSJ22868.1"/>
    </source>
</evidence>
<sequence>MPQSSDMSRGLSPTRLIARFAVRIALLVAFAAFGSVGFARSLSALLWMSIILCALAGLVRREPLFGAVLNHWDEGVAFGALFALVQVVNELA</sequence>
<name>A0A1Y2J8V5_BRAJP</name>
<protein>
    <submittedName>
        <fullName evidence="2">Uncharacterized protein</fullName>
    </submittedName>
</protein>
<keyword evidence="1" id="KW-0812">Transmembrane</keyword>
<comment type="caution">
    <text evidence="2">The sequence shown here is derived from an EMBL/GenBank/DDBJ whole genome shotgun (WGS) entry which is preliminary data.</text>
</comment>
<evidence type="ECO:0000256" key="1">
    <source>
        <dbReference type="SAM" id="Phobius"/>
    </source>
</evidence>
<feature type="transmembrane region" description="Helical" evidence="1">
    <location>
        <begin position="20"/>
        <end position="38"/>
    </location>
</feature>
<dbReference type="EMBL" id="NAFL01000285">
    <property type="protein sequence ID" value="OSJ22868.1"/>
    <property type="molecule type" value="Genomic_DNA"/>
</dbReference>
<dbReference type="AlphaFoldDB" id="A0A1Y2J8V5"/>
<reference evidence="2 3" key="1">
    <citation type="submission" date="2017-03" db="EMBL/GenBank/DDBJ databases">
        <title>Whole genome sequences of fourteen strains of Bradyrhizobium canariense and one strain of Bradyrhizobium japonicum isolated from Lupinus (Papilionoideae: Genisteae) species in Algeria.</title>
        <authorList>
            <person name="Crovadore J."/>
            <person name="Chekireb D."/>
            <person name="Brachmann A."/>
            <person name="Chablais R."/>
            <person name="Cochard B."/>
            <person name="Lefort F."/>
        </authorList>
    </citation>
    <scope>NUCLEOTIDE SEQUENCE [LARGE SCALE GENOMIC DNA]</scope>
    <source>
        <strain evidence="2 3">UBMA197</strain>
    </source>
</reference>
<evidence type="ECO:0000313" key="3">
    <source>
        <dbReference type="Proteomes" id="UP000193335"/>
    </source>
</evidence>
<proteinExistence type="predicted"/>
<keyword evidence="1" id="KW-0472">Membrane</keyword>
<dbReference type="Proteomes" id="UP000193335">
    <property type="component" value="Unassembled WGS sequence"/>
</dbReference>
<keyword evidence="1" id="KW-1133">Transmembrane helix</keyword>
<gene>
    <name evidence="2" type="ORF">BSZ19_45575</name>
</gene>
<accession>A0A1Y2J8V5</accession>
<dbReference type="RefSeq" id="WP_081369150.1">
    <property type="nucleotide sequence ID" value="NZ_CP017637.1"/>
</dbReference>